<gene>
    <name evidence="3" type="ORF">METZ01_LOCUS369171</name>
</gene>
<proteinExistence type="predicted"/>
<dbReference type="InterPro" id="IPR034733">
    <property type="entry name" value="AcCoA_carboxyl_beta"/>
</dbReference>
<dbReference type="EMBL" id="UINC01133403">
    <property type="protein sequence ID" value="SVD16317.1"/>
    <property type="molecule type" value="Genomic_DNA"/>
</dbReference>
<dbReference type="PANTHER" id="PTHR42995:SF5">
    <property type="entry name" value="ACETYL-COENZYME A CARBOXYLASE CARBOXYL TRANSFERASE SUBUNIT BETA, CHLOROPLASTIC"/>
    <property type="match status" value="1"/>
</dbReference>
<feature type="domain" description="CoA carboxyltransferase N-terminal" evidence="2">
    <location>
        <begin position="30"/>
        <end position="255"/>
    </location>
</feature>
<evidence type="ECO:0000313" key="3">
    <source>
        <dbReference type="EMBL" id="SVD16317.1"/>
    </source>
</evidence>
<protein>
    <recommendedName>
        <fullName evidence="2">CoA carboxyltransferase N-terminal domain-containing protein</fullName>
    </recommendedName>
</protein>
<evidence type="ECO:0000259" key="2">
    <source>
        <dbReference type="PROSITE" id="PS50980"/>
    </source>
</evidence>
<feature type="non-terminal residue" evidence="3">
    <location>
        <position position="255"/>
    </location>
</feature>
<dbReference type="AlphaFoldDB" id="A0A382T4B7"/>
<accession>A0A382T4B7</accession>
<name>A0A382T4B7_9ZZZZ</name>
<dbReference type="GO" id="GO:2001295">
    <property type="term" value="P:malonyl-CoA biosynthetic process"/>
    <property type="evidence" value="ECO:0007669"/>
    <property type="project" value="TreeGrafter"/>
</dbReference>
<dbReference type="Pfam" id="PF01039">
    <property type="entry name" value="Carboxyl_trans"/>
    <property type="match status" value="1"/>
</dbReference>
<dbReference type="PANTHER" id="PTHR42995">
    <property type="entry name" value="ACETYL-COENZYME A CARBOXYLASE CARBOXYL TRANSFERASE SUBUNIT BETA, CHLOROPLASTIC"/>
    <property type="match status" value="1"/>
</dbReference>
<dbReference type="Gene3D" id="3.90.226.10">
    <property type="entry name" value="2-enoyl-CoA Hydratase, Chain A, domain 1"/>
    <property type="match status" value="1"/>
</dbReference>
<dbReference type="SUPFAM" id="SSF52096">
    <property type="entry name" value="ClpP/crotonase"/>
    <property type="match status" value="1"/>
</dbReference>
<evidence type="ECO:0000256" key="1">
    <source>
        <dbReference type="ARBA" id="ARBA00022679"/>
    </source>
</evidence>
<dbReference type="GO" id="GO:0006633">
    <property type="term" value="P:fatty acid biosynthetic process"/>
    <property type="evidence" value="ECO:0007669"/>
    <property type="project" value="TreeGrafter"/>
</dbReference>
<sequence>MNSWITNWKKIKIKVKQIIKKQPAGQQETDWQNCPQCKKISYFPDLTANSYICECSYHFDCPPKFRLDNLFDSTYEIIEAPDNINPDPLQFEVGEKYKYIDKIKKYRKVTGQKTALLCASGFIQNLRSVVVVFNPKFGAGRFGPAENEHFLKAADYAIREKVDMWIVIYQSSGIDVHTGVTGLAGMPKSIIAMNEIKKARIPTFAIAARAVAGGTFGSSFYMHDFIIIESKYVENLLFSGKRVTANILKSLDQIP</sequence>
<dbReference type="InterPro" id="IPR011762">
    <property type="entry name" value="COA_CT_N"/>
</dbReference>
<reference evidence="3" key="1">
    <citation type="submission" date="2018-05" db="EMBL/GenBank/DDBJ databases">
        <authorList>
            <person name="Lanie J.A."/>
            <person name="Ng W.-L."/>
            <person name="Kazmierczak K.M."/>
            <person name="Andrzejewski T.M."/>
            <person name="Davidsen T.M."/>
            <person name="Wayne K.J."/>
            <person name="Tettelin H."/>
            <person name="Glass J.I."/>
            <person name="Rusch D."/>
            <person name="Podicherti R."/>
            <person name="Tsui H.-C.T."/>
            <person name="Winkler M.E."/>
        </authorList>
    </citation>
    <scope>NUCLEOTIDE SEQUENCE</scope>
</reference>
<keyword evidence="1" id="KW-0808">Transferase</keyword>
<organism evidence="3">
    <name type="scientific">marine metagenome</name>
    <dbReference type="NCBI Taxonomy" id="408172"/>
    <lineage>
        <taxon>unclassified sequences</taxon>
        <taxon>metagenomes</taxon>
        <taxon>ecological metagenomes</taxon>
    </lineage>
</organism>
<dbReference type="GO" id="GO:0003989">
    <property type="term" value="F:acetyl-CoA carboxylase activity"/>
    <property type="evidence" value="ECO:0007669"/>
    <property type="project" value="TreeGrafter"/>
</dbReference>
<dbReference type="InterPro" id="IPR029045">
    <property type="entry name" value="ClpP/crotonase-like_dom_sf"/>
</dbReference>
<dbReference type="GO" id="GO:0016740">
    <property type="term" value="F:transferase activity"/>
    <property type="evidence" value="ECO:0007669"/>
    <property type="project" value="UniProtKB-KW"/>
</dbReference>
<dbReference type="PROSITE" id="PS50980">
    <property type="entry name" value="COA_CT_NTER"/>
    <property type="match status" value="1"/>
</dbReference>